<dbReference type="PROSITE" id="PS50188">
    <property type="entry name" value="B302_SPRY"/>
    <property type="match status" value="1"/>
</dbReference>
<dbReference type="PANTHER" id="PTHR24103">
    <property type="entry name" value="E3 UBIQUITIN-PROTEIN LIGASE TRIM"/>
    <property type="match status" value="1"/>
</dbReference>
<gene>
    <name evidence="3" type="ORF">NDU88_008116</name>
</gene>
<accession>A0AAV7SUE7</accession>
<dbReference type="PRINTS" id="PR01407">
    <property type="entry name" value="BUTYPHLNCDUF"/>
</dbReference>
<dbReference type="InterPro" id="IPR001870">
    <property type="entry name" value="B30.2/SPRY"/>
</dbReference>
<protein>
    <recommendedName>
        <fullName evidence="2">B30.2/SPRY domain-containing protein</fullName>
    </recommendedName>
</protein>
<dbReference type="InterPro" id="IPR003877">
    <property type="entry name" value="SPRY_dom"/>
</dbReference>
<keyword evidence="1" id="KW-0175">Coiled coil</keyword>
<organism evidence="3 4">
    <name type="scientific">Pleurodeles waltl</name>
    <name type="common">Iberian ribbed newt</name>
    <dbReference type="NCBI Taxonomy" id="8319"/>
    <lineage>
        <taxon>Eukaryota</taxon>
        <taxon>Metazoa</taxon>
        <taxon>Chordata</taxon>
        <taxon>Craniata</taxon>
        <taxon>Vertebrata</taxon>
        <taxon>Euteleostomi</taxon>
        <taxon>Amphibia</taxon>
        <taxon>Batrachia</taxon>
        <taxon>Caudata</taxon>
        <taxon>Salamandroidea</taxon>
        <taxon>Salamandridae</taxon>
        <taxon>Pleurodelinae</taxon>
        <taxon>Pleurodeles</taxon>
    </lineage>
</organism>
<name>A0AAV7SUE7_PLEWA</name>
<dbReference type="InterPro" id="IPR006574">
    <property type="entry name" value="PRY"/>
</dbReference>
<evidence type="ECO:0000313" key="3">
    <source>
        <dbReference type="EMBL" id="KAJ1167727.1"/>
    </source>
</evidence>
<dbReference type="SMART" id="SM00449">
    <property type="entry name" value="SPRY"/>
    <property type="match status" value="1"/>
</dbReference>
<dbReference type="FunFam" id="2.60.120.920:FF:000004">
    <property type="entry name" value="Butyrophilin subfamily 1 member A1"/>
    <property type="match status" value="1"/>
</dbReference>
<dbReference type="EMBL" id="JANPWB010000008">
    <property type="protein sequence ID" value="KAJ1167727.1"/>
    <property type="molecule type" value="Genomic_DNA"/>
</dbReference>
<comment type="caution">
    <text evidence="3">The sequence shown here is derived from an EMBL/GenBank/DDBJ whole genome shotgun (WGS) entry which is preliminary data.</text>
</comment>
<sequence length="210" mass="23621">MPEVTQCVITSLSSLQCWGLWVVICLRSHSASLTLSPLSAALVTLDPDTAETSLILSEDGRRVRWTPGALPRPDNPKRFTDDSCVLGQEGFTSGGHYWEVQLLEEVVWWAVGVARESVSREERIDESPERGFWAVARWYDGRPKALTSPLTPLSPRQPPLKLGVYLDYEGGRLSLYNADTWEHLYTFNDSFTGGLHPFFRLGPETELRLV</sequence>
<dbReference type="Gene3D" id="2.60.120.920">
    <property type="match status" value="1"/>
</dbReference>
<dbReference type="Proteomes" id="UP001066276">
    <property type="component" value="Chromosome 4_2"/>
</dbReference>
<evidence type="ECO:0000313" key="4">
    <source>
        <dbReference type="Proteomes" id="UP001066276"/>
    </source>
</evidence>
<dbReference type="Pfam" id="PF00622">
    <property type="entry name" value="SPRY"/>
    <property type="match status" value="1"/>
</dbReference>
<dbReference type="InterPro" id="IPR050143">
    <property type="entry name" value="TRIM/RBCC"/>
</dbReference>
<keyword evidence="4" id="KW-1185">Reference proteome</keyword>
<feature type="domain" description="B30.2/SPRY" evidence="2">
    <location>
        <begin position="23"/>
        <end position="210"/>
    </location>
</feature>
<dbReference type="InterPro" id="IPR043136">
    <property type="entry name" value="B30.2/SPRY_sf"/>
</dbReference>
<dbReference type="AlphaFoldDB" id="A0AAV7SUE7"/>
<dbReference type="SMART" id="SM00589">
    <property type="entry name" value="PRY"/>
    <property type="match status" value="1"/>
</dbReference>
<proteinExistence type="predicted"/>
<dbReference type="InterPro" id="IPR003879">
    <property type="entry name" value="Butyrophylin_SPRY"/>
</dbReference>
<evidence type="ECO:0000259" key="2">
    <source>
        <dbReference type="PROSITE" id="PS50188"/>
    </source>
</evidence>
<reference evidence="3" key="1">
    <citation type="journal article" date="2022" name="bioRxiv">
        <title>Sequencing and chromosome-scale assembly of the giantPleurodeles waltlgenome.</title>
        <authorList>
            <person name="Brown T."/>
            <person name="Elewa A."/>
            <person name="Iarovenko S."/>
            <person name="Subramanian E."/>
            <person name="Araus A.J."/>
            <person name="Petzold A."/>
            <person name="Susuki M."/>
            <person name="Suzuki K.-i.T."/>
            <person name="Hayashi T."/>
            <person name="Toyoda A."/>
            <person name="Oliveira C."/>
            <person name="Osipova E."/>
            <person name="Leigh N.D."/>
            <person name="Simon A."/>
            <person name="Yun M.H."/>
        </authorList>
    </citation>
    <scope>NUCLEOTIDE SEQUENCE</scope>
    <source>
        <strain evidence="3">20211129_DDA</strain>
        <tissue evidence="3">Liver</tissue>
    </source>
</reference>
<dbReference type="Pfam" id="PF13765">
    <property type="entry name" value="PRY"/>
    <property type="match status" value="1"/>
</dbReference>
<dbReference type="InterPro" id="IPR013320">
    <property type="entry name" value="ConA-like_dom_sf"/>
</dbReference>
<evidence type="ECO:0000256" key="1">
    <source>
        <dbReference type="ARBA" id="ARBA00023054"/>
    </source>
</evidence>
<dbReference type="CDD" id="cd13733">
    <property type="entry name" value="SPRY_PRY_C-I_1"/>
    <property type="match status" value="1"/>
</dbReference>
<dbReference type="SUPFAM" id="SSF49899">
    <property type="entry name" value="Concanavalin A-like lectins/glucanases"/>
    <property type="match status" value="1"/>
</dbReference>